<dbReference type="CDD" id="cd02440">
    <property type="entry name" value="AdoMet_MTases"/>
    <property type="match status" value="1"/>
</dbReference>
<dbReference type="InterPro" id="IPR013216">
    <property type="entry name" value="Methyltransf_11"/>
</dbReference>
<accession>A0A5C7GIH4</accession>
<dbReference type="RefSeq" id="WP_147768558.1">
    <property type="nucleotide sequence ID" value="NZ_VRKQ01000010.1"/>
</dbReference>
<dbReference type="AlphaFoldDB" id="A0A5C7GIH4"/>
<sequence length="261" mass="30102">MIPKYDKIGVGYNKTRKPDAHLVNRMLFHLQPEADGVYLDIGCGTGNYTNEFQKKGYHFMGIDPSERMLKEARSKNASIDYRIGTAEKTGLKSSSIDGIVASLTVHHWNHLKKAFLELNRVLKPNGNLVIFTSTPEQMKGYWLNHYFPKMLEDSMVQMPTLELVKEYLVKSGFQIKNKESYFIKPDLEDKFLYCGKESPELYFDENIRHGISSFSDLSNKVEVEYGLTNLRRDIDSSNIKKVMKSYQNNLGDYLYLVANKQ</sequence>
<evidence type="ECO:0000313" key="6">
    <source>
        <dbReference type="Proteomes" id="UP000321080"/>
    </source>
</evidence>
<dbReference type="GO" id="GO:0008757">
    <property type="term" value="F:S-adenosylmethionine-dependent methyltransferase activity"/>
    <property type="evidence" value="ECO:0007669"/>
    <property type="project" value="InterPro"/>
</dbReference>
<dbReference type="PANTHER" id="PTHR44942:SF4">
    <property type="entry name" value="METHYLTRANSFERASE TYPE 11 DOMAIN-CONTAINING PROTEIN"/>
    <property type="match status" value="1"/>
</dbReference>
<gene>
    <name evidence="5" type="ORF">FUA22_11750</name>
</gene>
<keyword evidence="6" id="KW-1185">Reference proteome</keyword>
<keyword evidence="3 5" id="KW-0808">Transferase</keyword>
<dbReference type="SUPFAM" id="SSF53335">
    <property type="entry name" value="S-adenosyl-L-methionine-dependent methyltransferases"/>
    <property type="match status" value="1"/>
</dbReference>
<dbReference type="Gene3D" id="3.40.50.150">
    <property type="entry name" value="Vaccinia Virus protein VP39"/>
    <property type="match status" value="1"/>
</dbReference>
<comment type="similarity">
    <text evidence="1">Belongs to the methyltransferase superfamily.</text>
</comment>
<dbReference type="GO" id="GO:0032259">
    <property type="term" value="P:methylation"/>
    <property type="evidence" value="ECO:0007669"/>
    <property type="project" value="UniProtKB-KW"/>
</dbReference>
<name>A0A5C7GIH4_9FLAO</name>
<keyword evidence="2 5" id="KW-0489">Methyltransferase</keyword>
<evidence type="ECO:0000256" key="3">
    <source>
        <dbReference type="ARBA" id="ARBA00022679"/>
    </source>
</evidence>
<dbReference type="InterPro" id="IPR029063">
    <property type="entry name" value="SAM-dependent_MTases_sf"/>
</dbReference>
<dbReference type="PANTHER" id="PTHR44942">
    <property type="entry name" value="METHYLTRANSF_11 DOMAIN-CONTAINING PROTEIN"/>
    <property type="match status" value="1"/>
</dbReference>
<comment type="caution">
    <text evidence="5">The sequence shown here is derived from an EMBL/GenBank/DDBJ whole genome shotgun (WGS) entry which is preliminary data.</text>
</comment>
<reference evidence="5 6" key="1">
    <citation type="submission" date="2019-08" db="EMBL/GenBank/DDBJ databases">
        <title>Seonamhaeicola sediminis sp. nov., isolated from marine sediment.</title>
        <authorList>
            <person name="Cao W.R."/>
        </authorList>
    </citation>
    <scope>NUCLEOTIDE SEQUENCE [LARGE SCALE GENOMIC DNA]</scope>
    <source>
        <strain evidence="5 6">1505</strain>
    </source>
</reference>
<evidence type="ECO:0000256" key="1">
    <source>
        <dbReference type="ARBA" id="ARBA00008361"/>
    </source>
</evidence>
<organism evidence="5 6">
    <name type="scientific">Seonamhaeicola maritimus</name>
    <dbReference type="NCBI Taxonomy" id="2591822"/>
    <lineage>
        <taxon>Bacteria</taxon>
        <taxon>Pseudomonadati</taxon>
        <taxon>Bacteroidota</taxon>
        <taxon>Flavobacteriia</taxon>
        <taxon>Flavobacteriales</taxon>
        <taxon>Flavobacteriaceae</taxon>
    </lineage>
</organism>
<dbReference type="Pfam" id="PF08241">
    <property type="entry name" value="Methyltransf_11"/>
    <property type="match status" value="1"/>
</dbReference>
<proteinExistence type="inferred from homology"/>
<dbReference type="EMBL" id="VRKQ01000010">
    <property type="protein sequence ID" value="TXG37229.1"/>
    <property type="molecule type" value="Genomic_DNA"/>
</dbReference>
<evidence type="ECO:0000313" key="5">
    <source>
        <dbReference type="EMBL" id="TXG37229.1"/>
    </source>
</evidence>
<evidence type="ECO:0000259" key="4">
    <source>
        <dbReference type="Pfam" id="PF08241"/>
    </source>
</evidence>
<dbReference type="OrthoDB" id="9789123at2"/>
<dbReference type="Proteomes" id="UP000321080">
    <property type="component" value="Unassembled WGS sequence"/>
</dbReference>
<protein>
    <submittedName>
        <fullName evidence="5">Class I SAM-dependent methyltransferase</fullName>
    </submittedName>
</protein>
<evidence type="ECO:0000256" key="2">
    <source>
        <dbReference type="ARBA" id="ARBA00022603"/>
    </source>
</evidence>
<dbReference type="InterPro" id="IPR051052">
    <property type="entry name" value="Diverse_substrate_MTase"/>
</dbReference>
<feature type="domain" description="Methyltransferase type 11" evidence="4">
    <location>
        <begin position="39"/>
        <end position="130"/>
    </location>
</feature>